<dbReference type="AlphaFoldDB" id="A0A540LGB9"/>
<proteinExistence type="predicted"/>
<gene>
    <name evidence="1" type="ORF">C1H46_028929</name>
</gene>
<evidence type="ECO:0000313" key="1">
    <source>
        <dbReference type="EMBL" id="TQD85517.1"/>
    </source>
</evidence>
<comment type="caution">
    <text evidence="1">The sequence shown here is derived from an EMBL/GenBank/DDBJ whole genome shotgun (WGS) entry which is preliminary data.</text>
</comment>
<protein>
    <submittedName>
        <fullName evidence="1">Uncharacterized protein</fullName>
    </submittedName>
</protein>
<sequence length="62" mass="6941">MSALGLLPLSFLSSRENSVSTSHKYIEKKVEDLYAKCASTIEPSGQALLQTYFLYEPNNLDK</sequence>
<name>A0A540LGB9_MALBA</name>
<dbReference type="Proteomes" id="UP000315295">
    <property type="component" value="Unassembled WGS sequence"/>
</dbReference>
<accession>A0A540LGB9</accession>
<reference evidence="1 2" key="1">
    <citation type="journal article" date="2019" name="G3 (Bethesda)">
        <title>Sequencing of a Wild Apple (Malus baccata) Genome Unravels the Differences Between Cultivated and Wild Apple Species Regarding Disease Resistance and Cold Tolerance.</title>
        <authorList>
            <person name="Chen X."/>
        </authorList>
    </citation>
    <scope>NUCLEOTIDE SEQUENCE [LARGE SCALE GENOMIC DNA]</scope>
    <source>
        <strain evidence="2">cv. Shandingzi</strain>
        <tissue evidence="1">Leaves</tissue>
    </source>
</reference>
<organism evidence="1 2">
    <name type="scientific">Malus baccata</name>
    <name type="common">Siberian crab apple</name>
    <name type="synonym">Pyrus baccata</name>
    <dbReference type="NCBI Taxonomy" id="106549"/>
    <lineage>
        <taxon>Eukaryota</taxon>
        <taxon>Viridiplantae</taxon>
        <taxon>Streptophyta</taxon>
        <taxon>Embryophyta</taxon>
        <taxon>Tracheophyta</taxon>
        <taxon>Spermatophyta</taxon>
        <taxon>Magnoliopsida</taxon>
        <taxon>eudicotyledons</taxon>
        <taxon>Gunneridae</taxon>
        <taxon>Pentapetalae</taxon>
        <taxon>rosids</taxon>
        <taxon>fabids</taxon>
        <taxon>Rosales</taxon>
        <taxon>Rosaceae</taxon>
        <taxon>Amygdaloideae</taxon>
        <taxon>Maleae</taxon>
        <taxon>Malus</taxon>
    </lineage>
</organism>
<evidence type="ECO:0000313" key="2">
    <source>
        <dbReference type="Proteomes" id="UP000315295"/>
    </source>
</evidence>
<keyword evidence="2" id="KW-1185">Reference proteome</keyword>
<dbReference type="EMBL" id="VIEB01000594">
    <property type="protein sequence ID" value="TQD85517.1"/>
    <property type="molecule type" value="Genomic_DNA"/>
</dbReference>